<sequence>MDTAGIRISEVSAKKEKEKNRILRPIRTGPIIPIRPTVVGPLTGPIMPLNPG</sequence>
<dbReference type="AlphaFoldDB" id="A0A0A8YAA3"/>
<protein>
    <submittedName>
        <fullName evidence="1">Uncharacterized protein</fullName>
    </submittedName>
</protein>
<dbReference type="EMBL" id="GBRH01275051">
    <property type="protein sequence ID" value="JAD22844.1"/>
    <property type="molecule type" value="Transcribed_RNA"/>
</dbReference>
<reference evidence="1" key="2">
    <citation type="journal article" date="2015" name="Data Brief">
        <title>Shoot transcriptome of the giant reed, Arundo donax.</title>
        <authorList>
            <person name="Barrero R.A."/>
            <person name="Guerrero F.D."/>
            <person name="Moolhuijzen P."/>
            <person name="Goolsby J.A."/>
            <person name="Tidwell J."/>
            <person name="Bellgard S.E."/>
            <person name="Bellgard M.I."/>
        </authorList>
    </citation>
    <scope>NUCLEOTIDE SEQUENCE</scope>
    <source>
        <tissue evidence="1">Shoot tissue taken approximately 20 cm above the soil surface</tissue>
    </source>
</reference>
<name>A0A0A8YAA3_ARUDO</name>
<proteinExistence type="predicted"/>
<organism evidence="1">
    <name type="scientific">Arundo donax</name>
    <name type="common">Giant reed</name>
    <name type="synonym">Donax arundinaceus</name>
    <dbReference type="NCBI Taxonomy" id="35708"/>
    <lineage>
        <taxon>Eukaryota</taxon>
        <taxon>Viridiplantae</taxon>
        <taxon>Streptophyta</taxon>
        <taxon>Embryophyta</taxon>
        <taxon>Tracheophyta</taxon>
        <taxon>Spermatophyta</taxon>
        <taxon>Magnoliopsida</taxon>
        <taxon>Liliopsida</taxon>
        <taxon>Poales</taxon>
        <taxon>Poaceae</taxon>
        <taxon>PACMAD clade</taxon>
        <taxon>Arundinoideae</taxon>
        <taxon>Arundineae</taxon>
        <taxon>Arundo</taxon>
    </lineage>
</organism>
<evidence type="ECO:0000313" key="1">
    <source>
        <dbReference type="EMBL" id="JAD22844.1"/>
    </source>
</evidence>
<reference evidence="1" key="1">
    <citation type="submission" date="2014-09" db="EMBL/GenBank/DDBJ databases">
        <authorList>
            <person name="Magalhaes I.L.F."/>
            <person name="Oliveira U."/>
            <person name="Santos F.R."/>
            <person name="Vidigal T.H.D.A."/>
            <person name="Brescovit A.D."/>
            <person name="Santos A.J."/>
        </authorList>
    </citation>
    <scope>NUCLEOTIDE SEQUENCE</scope>
    <source>
        <tissue evidence="1">Shoot tissue taken approximately 20 cm above the soil surface</tissue>
    </source>
</reference>
<accession>A0A0A8YAA3</accession>